<organism evidence="2 3">
    <name type="scientific">Halopseudomonas salegens</name>
    <dbReference type="NCBI Taxonomy" id="1434072"/>
    <lineage>
        <taxon>Bacteria</taxon>
        <taxon>Pseudomonadati</taxon>
        <taxon>Pseudomonadota</taxon>
        <taxon>Gammaproteobacteria</taxon>
        <taxon>Pseudomonadales</taxon>
        <taxon>Pseudomonadaceae</taxon>
        <taxon>Halopseudomonas</taxon>
    </lineage>
</organism>
<dbReference type="PANTHER" id="PTHR38765">
    <property type="entry name" value="DUF484 DOMAIN-CONTAINING PROTEIN"/>
    <property type="match status" value="1"/>
</dbReference>
<name>A0A1H2HXQ9_9GAMM</name>
<gene>
    <name evidence="2" type="ORF">SAMN05216210_3383</name>
</gene>
<dbReference type="Gene3D" id="3.30.450.40">
    <property type="match status" value="1"/>
</dbReference>
<dbReference type="Pfam" id="PF04340">
    <property type="entry name" value="DUF484"/>
    <property type="match status" value="1"/>
</dbReference>
<dbReference type="InterPro" id="IPR007435">
    <property type="entry name" value="DUF484"/>
</dbReference>
<evidence type="ECO:0000256" key="1">
    <source>
        <dbReference type="SAM" id="Coils"/>
    </source>
</evidence>
<dbReference type="Proteomes" id="UP000243924">
    <property type="component" value="Chromosome I"/>
</dbReference>
<dbReference type="OrthoDB" id="8525200at2"/>
<evidence type="ECO:0008006" key="4">
    <source>
        <dbReference type="Google" id="ProtNLM"/>
    </source>
</evidence>
<evidence type="ECO:0000313" key="3">
    <source>
        <dbReference type="Proteomes" id="UP000243924"/>
    </source>
</evidence>
<feature type="coiled-coil region" evidence="1">
    <location>
        <begin position="49"/>
        <end position="76"/>
    </location>
</feature>
<dbReference type="EMBL" id="LT629787">
    <property type="protein sequence ID" value="SDU36466.1"/>
    <property type="molecule type" value="Genomic_DNA"/>
</dbReference>
<sequence length="238" mass="26633">MSDNRAKTEQPLPTAEQVASYLRRHPAFFAEHDDLLPELIIPHERGHSISLVERQVKLLRERNIEMRNRLNQLMDVARDNDRLFEKSRRLILDLLEADSQEQIIAQVEDSLRNDFQVPFASLILFSETERFSNAHCVTHQAAREAIGHLLDSGKTLSGILRPEELAFLFGDGGKDVASCALSPIQHQGLHGVLALGSRDPGHYKQASGTLFLGFIADALGRLLLHPPQLRDEAPANDA</sequence>
<dbReference type="AlphaFoldDB" id="A0A1H2HXQ9"/>
<proteinExistence type="predicted"/>
<reference evidence="3" key="1">
    <citation type="submission" date="2016-10" db="EMBL/GenBank/DDBJ databases">
        <authorList>
            <person name="Varghese N."/>
            <person name="Submissions S."/>
        </authorList>
    </citation>
    <scope>NUCLEOTIDE SEQUENCE [LARGE SCALE GENOMIC DNA]</scope>
    <source>
        <strain evidence="3">CECT 8338</strain>
    </source>
</reference>
<dbReference type="RefSeq" id="WP_092389191.1">
    <property type="nucleotide sequence ID" value="NZ_LT629787.1"/>
</dbReference>
<dbReference type="STRING" id="1434072.SAMN05216210_3383"/>
<evidence type="ECO:0000313" key="2">
    <source>
        <dbReference type="EMBL" id="SDU36466.1"/>
    </source>
</evidence>
<dbReference type="InterPro" id="IPR029016">
    <property type="entry name" value="GAF-like_dom_sf"/>
</dbReference>
<keyword evidence="1" id="KW-0175">Coiled coil</keyword>
<accession>A0A1H2HXQ9</accession>
<keyword evidence="3" id="KW-1185">Reference proteome</keyword>
<dbReference type="PANTHER" id="PTHR38765:SF1">
    <property type="entry name" value="DUF484 DOMAIN-CONTAINING PROTEIN"/>
    <property type="match status" value="1"/>
</dbReference>
<protein>
    <recommendedName>
        <fullName evidence="4">DUF484 family protein</fullName>
    </recommendedName>
</protein>